<comment type="caution">
    <text evidence="2">The sequence shown here is derived from an EMBL/GenBank/DDBJ whole genome shotgun (WGS) entry which is preliminary data.</text>
</comment>
<keyword evidence="2" id="KW-0560">Oxidoreductase</keyword>
<dbReference type="Gene3D" id="3.20.20.30">
    <property type="entry name" value="Luciferase-like domain"/>
    <property type="match status" value="1"/>
</dbReference>
<dbReference type="RefSeq" id="WP_149611358.1">
    <property type="nucleotide sequence ID" value="NZ_VTUX01000004.1"/>
</dbReference>
<sequence>MLSIDAPFYATVENAAEEARRLAAEGFDGVYTLEGNTDPFFPLLLASEHAPQLDIATGIAVAFPRNPSHLAYQAWDLQKFSKGKFLLGLGSQIKTHIENRFGCEFSRPAARMREHILAIKAFFDCWQDGKRLDFQGEFTRHTLMTPMFNAGENPYGKPPVLLGALGPKMTEVAGEVADGIIMHPFNNQTFIEQHALPAVKKGLAKADKTESDFIISLGAMIATGEDEAAMQAAKASIKGLLGFYASTPAYIPPMAAIGYEDLQPEANRLTKEGKWDQLADLIDDKFFEAFCIYDEPQNVATRLAEKYGSMPDRLSLYTPYATPAGFWKPIIEEVKAATAD</sequence>
<dbReference type="Proteomes" id="UP000323708">
    <property type="component" value="Unassembled WGS sequence"/>
</dbReference>
<dbReference type="AlphaFoldDB" id="A0A5B0WXV4"/>
<dbReference type="Pfam" id="PF00296">
    <property type="entry name" value="Bac_luciferase"/>
    <property type="match status" value="1"/>
</dbReference>
<keyword evidence="3" id="KW-1185">Reference proteome</keyword>
<dbReference type="GO" id="GO:0016705">
    <property type="term" value="F:oxidoreductase activity, acting on paired donors, with incorporation or reduction of molecular oxygen"/>
    <property type="evidence" value="ECO:0007669"/>
    <property type="project" value="InterPro"/>
</dbReference>
<dbReference type="PANTHER" id="PTHR43244:SF2">
    <property type="entry name" value="CONSERVED HYPOTHETICAL ALANINE AND PROLINE-RICH PROTEIN"/>
    <property type="match status" value="1"/>
</dbReference>
<accession>A0A5B0WXV4</accession>
<dbReference type="SUPFAM" id="SSF51679">
    <property type="entry name" value="Bacterial luciferase-like"/>
    <property type="match status" value="1"/>
</dbReference>
<name>A0A5B0WXV4_9GAMM</name>
<dbReference type="NCBIfam" id="TIGR03617">
    <property type="entry name" value="F420_MSMEG_2256"/>
    <property type="match status" value="1"/>
</dbReference>
<dbReference type="EC" id="1.-.-.-" evidence="2"/>
<dbReference type="InterPro" id="IPR011251">
    <property type="entry name" value="Luciferase-like_dom"/>
</dbReference>
<evidence type="ECO:0000259" key="1">
    <source>
        <dbReference type="Pfam" id="PF00296"/>
    </source>
</evidence>
<proteinExistence type="predicted"/>
<dbReference type="EMBL" id="VTUX01000004">
    <property type="protein sequence ID" value="KAA1191922.1"/>
    <property type="molecule type" value="Genomic_DNA"/>
</dbReference>
<protein>
    <submittedName>
        <fullName evidence="2">TIGR03617 family F420-dependent LLM class oxidoreductase</fullName>
        <ecNumber evidence="2">1.-.-.-</ecNumber>
    </submittedName>
</protein>
<organism evidence="2 3">
    <name type="scientific">Pseudohalioglobus sediminis</name>
    <dbReference type="NCBI Taxonomy" id="2606449"/>
    <lineage>
        <taxon>Bacteria</taxon>
        <taxon>Pseudomonadati</taxon>
        <taxon>Pseudomonadota</taxon>
        <taxon>Gammaproteobacteria</taxon>
        <taxon>Cellvibrionales</taxon>
        <taxon>Halieaceae</taxon>
        <taxon>Pseudohalioglobus</taxon>
    </lineage>
</organism>
<dbReference type="InterPro" id="IPR036661">
    <property type="entry name" value="Luciferase-like_sf"/>
</dbReference>
<feature type="domain" description="Luciferase-like" evidence="1">
    <location>
        <begin position="11"/>
        <end position="309"/>
    </location>
</feature>
<gene>
    <name evidence="2" type="ORF">F0M18_10370</name>
</gene>
<dbReference type="InterPro" id="IPR019919">
    <property type="entry name" value="Lucif-like_OxRdtase_MSMEG_2256"/>
</dbReference>
<dbReference type="CDD" id="cd01097">
    <property type="entry name" value="Tetrahydromethanopterin_reductase"/>
    <property type="match status" value="1"/>
</dbReference>
<evidence type="ECO:0000313" key="2">
    <source>
        <dbReference type="EMBL" id="KAA1191922.1"/>
    </source>
</evidence>
<evidence type="ECO:0000313" key="3">
    <source>
        <dbReference type="Proteomes" id="UP000323708"/>
    </source>
</evidence>
<reference evidence="2 3" key="1">
    <citation type="submission" date="2019-09" db="EMBL/GenBank/DDBJ databases">
        <authorList>
            <person name="Chen X.-Y."/>
        </authorList>
    </citation>
    <scope>NUCLEOTIDE SEQUENCE [LARGE SCALE GENOMIC DNA]</scope>
    <source>
        <strain evidence="2 3">NY5</strain>
    </source>
</reference>
<dbReference type="PANTHER" id="PTHR43244">
    <property type="match status" value="1"/>
</dbReference>
<dbReference type="InterPro" id="IPR050564">
    <property type="entry name" value="F420-G6PD/mer"/>
</dbReference>